<proteinExistence type="predicted"/>
<organism evidence="2">
    <name type="scientific">marine metagenome</name>
    <dbReference type="NCBI Taxonomy" id="408172"/>
    <lineage>
        <taxon>unclassified sequences</taxon>
        <taxon>metagenomes</taxon>
        <taxon>ecological metagenomes</taxon>
    </lineage>
</organism>
<gene>
    <name evidence="2" type="ORF">METZ01_LOCUS364800</name>
</gene>
<evidence type="ECO:0000313" key="2">
    <source>
        <dbReference type="EMBL" id="SVD11946.1"/>
    </source>
</evidence>
<evidence type="ECO:0000256" key="1">
    <source>
        <dbReference type="SAM" id="Phobius"/>
    </source>
</evidence>
<feature type="non-terminal residue" evidence="2">
    <location>
        <position position="1"/>
    </location>
</feature>
<reference evidence="2" key="1">
    <citation type="submission" date="2018-05" db="EMBL/GenBank/DDBJ databases">
        <authorList>
            <person name="Lanie J.A."/>
            <person name="Ng W.-L."/>
            <person name="Kazmierczak K.M."/>
            <person name="Andrzejewski T.M."/>
            <person name="Davidsen T.M."/>
            <person name="Wayne K.J."/>
            <person name="Tettelin H."/>
            <person name="Glass J.I."/>
            <person name="Rusch D."/>
            <person name="Podicherti R."/>
            <person name="Tsui H.-C.T."/>
            <person name="Winkler M.E."/>
        </authorList>
    </citation>
    <scope>NUCLEOTIDE SEQUENCE</scope>
</reference>
<feature type="transmembrane region" description="Helical" evidence="1">
    <location>
        <begin position="7"/>
        <end position="25"/>
    </location>
</feature>
<keyword evidence="1" id="KW-1133">Transmembrane helix</keyword>
<name>A0A382SQ28_9ZZZZ</name>
<protein>
    <submittedName>
        <fullName evidence="2">Uncharacterized protein</fullName>
    </submittedName>
</protein>
<dbReference type="EMBL" id="UINC01130712">
    <property type="protein sequence ID" value="SVD11946.1"/>
    <property type="molecule type" value="Genomic_DNA"/>
</dbReference>
<sequence>VKKEHLYAVLAICAIILAMAAIVRGQALSTVAPLLGAVSMVFLWWHSWSRRKSK</sequence>
<keyword evidence="1" id="KW-0812">Transmembrane</keyword>
<dbReference type="AlphaFoldDB" id="A0A382SQ28"/>
<accession>A0A382SQ28</accession>
<keyword evidence="1" id="KW-0472">Membrane</keyword>
<feature type="transmembrane region" description="Helical" evidence="1">
    <location>
        <begin position="31"/>
        <end position="48"/>
    </location>
</feature>